<evidence type="ECO:0000313" key="2">
    <source>
        <dbReference type="Proteomes" id="UP000007484"/>
    </source>
</evidence>
<keyword evidence="2" id="KW-1185">Reference proteome</keyword>
<dbReference type="Proteomes" id="UP000007484">
    <property type="component" value="Chromosome"/>
</dbReference>
<proteinExistence type="predicted"/>
<accession>F0QS02</accession>
<evidence type="ECO:0000313" key="1">
    <source>
        <dbReference type="EMBL" id="ADX98272.1"/>
    </source>
</evidence>
<gene>
    <name evidence="1" type="ordered locus">MSU_0747</name>
</gene>
<name>F0QS02_MYCSL</name>
<protein>
    <submittedName>
        <fullName evidence="1">Uncharacterized protein</fullName>
    </submittedName>
</protein>
<dbReference type="KEGG" id="mss:MSU_0747"/>
<dbReference type="STRING" id="768700.MSU_0747"/>
<sequence length="51" mass="5936">MDCSPPSCWFFSKLNISLGMLSIFWESSSINFWLDVLSFSRALFNFSEFSL</sequence>
<reference evidence="1 2" key="1">
    <citation type="journal article" date="2011" name="J. Bacteriol.">
        <title>Complete genome sequences of two hemotropic Mycoplasmas, Mycoplasma haemofelis strain Ohio2 and Mycoplasma suis strain Illinois.</title>
        <authorList>
            <person name="Messick J.B."/>
            <person name="Santos A.P."/>
            <person name="Guimaraes A.M."/>
        </authorList>
    </citation>
    <scope>NUCLEOTIDE SEQUENCE [LARGE SCALE GENOMIC DNA]</scope>
    <source>
        <strain evidence="1 2">Illinois</strain>
    </source>
</reference>
<dbReference type="AlphaFoldDB" id="F0QS02"/>
<dbReference type="HOGENOM" id="CLU_3101152_0_0_14"/>
<dbReference type="EMBL" id="CP002525">
    <property type="protein sequence ID" value="ADX98272.1"/>
    <property type="molecule type" value="Genomic_DNA"/>
</dbReference>
<organism evidence="1 2">
    <name type="scientific">Mycoplasma suis (strain Illinois)</name>
    <dbReference type="NCBI Taxonomy" id="768700"/>
    <lineage>
        <taxon>Bacteria</taxon>
        <taxon>Bacillati</taxon>
        <taxon>Mycoplasmatota</taxon>
        <taxon>Mollicutes</taxon>
        <taxon>Mycoplasmataceae</taxon>
        <taxon>Mycoplasma</taxon>
    </lineage>
</organism>